<proteinExistence type="inferred from homology"/>
<keyword evidence="2 5" id="KW-0812">Transmembrane</keyword>
<evidence type="ECO:0000256" key="3">
    <source>
        <dbReference type="ARBA" id="ARBA00022989"/>
    </source>
</evidence>
<dbReference type="GO" id="GO:0055085">
    <property type="term" value="P:transmembrane transport"/>
    <property type="evidence" value="ECO:0007669"/>
    <property type="project" value="InterPro"/>
</dbReference>
<evidence type="ECO:0000256" key="2">
    <source>
        <dbReference type="ARBA" id="ARBA00022692"/>
    </source>
</evidence>
<dbReference type="SUPFAM" id="SSF50978">
    <property type="entry name" value="WD40 repeat-like"/>
    <property type="match status" value="1"/>
</dbReference>
<dbReference type="Gene3D" id="1.10.3720.10">
    <property type="entry name" value="MetI-like"/>
    <property type="match status" value="1"/>
</dbReference>
<feature type="transmembrane region" description="Helical" evidence="5">
    <location>
        <begin position="15"/>
        <end position="39"/>
    </location>
</feature>
<keyword evidence="5" id="KW-0813">Transport</keyword>
<name>A0A1L3GE59_SYNAC</name>
<dbReference type="InterPro" id="IPR036322">
    <property type="entry name" value="WD40_repeat_dom_sf"/>
</dbReference>
<dbReference type="InterPro" id="IPR000515">
    <property type="entry name" value="MetI-like"/>
</dbReference>
<dbReference type="CDD" id="cd06261">
    <property type="entry name" value="TM_PBP2"/>
    <property type="match status" value="1"/>
</dbReference>
<dbReference type="SUPFAM" id="SSF161098">
    <property type="entry name" value="MetI-like"/>
    <property type="match status" value="1"/>
</dbReference>
<dbReference type="STRING" id="29542.A6070_12295"/>
<feature type="transmembrane region" description="Helical" evidence="5">
    <location>
        <begin position="506"/>
        <end position="531"/>
    </location>
</feature>
<gene>
    <name evidence="7" type="ORF">A7E75_03670</name>
</gene>
<comment type="subcellular location">
    <subcellularLocation>
        <location evidence="1 5">Cell membrane</location>
        <topology evidence="1 5">Multi-pass membrane protein</topology>
    </subcellularLocation>
</comment>
<evidence type="ECO:0000313" key="7">
    <source>
        <dbReference type="EMBL" id="APG24233.1"/>
    </source>
</evidence>
<protein>
    <submittedName>
        <fullName evidence="7">ABC transporter permease</fullName>
    </submittedName>
</protein>
<feature type="transmembrane region" description="Helical" evidence="5">
    <location>
        <begin position="638"/>
        <end position="659"/>
    </location>
</feature>
<dbReference type="OrthoDB" id="9785113at2"/>
<dbReference type="EMBL" id="CP015518">
    <property type="protein sequence ID" value="APG24233.1"/>
    <property type="molecule type" value="Genomic_DNA"/>
</dbReference>
<keyword evidence="8" id="KW-1185">Reference proteome</keyword>
<comment type="similarity">
    <text evidence="5">Belongs to the binding-protein-dependent transport system permease family.</text>
</comment>
<dbReference type="GO" id="GO:0005886">
    <property type="term" value="C:plasma membrane"/>
    <property type="evidence" value="ECO:0007669"/>
    <property type="project" value="UniProtKB-SubCell"/>
</dbReference>
<dbReference type="RefSeq" id="WP_072286054.1">
    <property type="nucleotide sequence ID" value="NZ_CP015455.1"/>
</dbReference>
<dbReference type="Proteomes" id="UP000182264">
    <property type="component" value="Chromosome"/>
</dbReference>
<feature type="transmembrane region" description="Helical" evidence="5">
    <location>
        <begin position="543"/>
        <end position="563"/>
    </location>
</feature>
<dbReference type="AlphaFoldDB" id="A0A1L3GE59"/>
<dbReference type="Pfam" id="PF00528">
    <property type="entry name" value="BPD_transp_1"/>
    <property type="match status" value="1"/>
</dbReference>
<evidence type="ECO:0000256" key="1">
    <source>
        <dbReference type="ARBA" id="ARBA00004651"/>
    </source>
</evidence>
<dbReference type="PANTHER" id="PTHR42727">
    <property type="entry name" value="PHOSPHATE TRANSPORT SYSTEM PERMEASE PROTEIN"/>
    <property type="match status" value="1"/>
</dbReference>
<dbReference type="Gene3D" id="2.130.10.10">
    <property type="entry name" value="YVTN repeat-like/Quinoprotein amine dehydrogenase"/>
    <property type="match status" value="1"/>
</dbReference>
<dbReference type="KEGG" id="pace:A6070_12295"/>
<feature type="transmembrane region" description="Helical" evidence="5">
    <location>
        <begin position="706"/>
        <end position="728"/>
    </location>
</feature>
<dbReference type="InterPro" id="IPR035906">
    <property type="entry name" value="MetI-like_sf"/>
</dbReference>
<organism evidence="7 8">
    <name type="scientific">Syntrophotalea acetylenica</name>
    <name type="common">Pelobacter acetylenicus</name>
    <dbReference type="NCBI Taxonomy" id="29542"/>
    <lineage>
        <taxon>Bacteria</taxon>
        <taxon>Pseudomonadati</taxon>
        <taxon>Thermodesulfobacteriota</taxon>
        <taxon>Desulfuromonadia</taxon>
        <taxon>Desulfuromonadales</taxon>
        <taxon>Syntrophotaleaceae</taxon>
        <taxon>Syntrophotalea</taxon>
    </lineage>
</organism>
<keyword evidence="3 5" id="KW-1133">Transmembrane helix</keyword>
<evidence type="ECO:0000313" key="8">
    <source>
        <dbReference type="Proteomes" id="UP000182264"/>
    </source>
</evidence>
<reference evidence="7 8" key="1">
    <citation type="journal article" date="2017" name="Genome Announc.">
        <title>Complete Genome Sequences of Two Acetylene-Fermenting Pelobacter acetylenicus Strains.</title>
        <authorList>
            <person name="Sutton J.M."/>
            <person name="Baesman S.M."/>
            <person name="Fierst J.L."/>
            <person name="Poret-Peterson A.T."/>
            <person name="Oremland R.S."/>
            <person name="Dunlap D.S."/>
            <person name="Akob D.M."/>
        </authorList>
    </citation>
    <scope>NUCLEOTIDE SEQUENCE [LARGE SCALE GENOMIC DNA]</scope>
    <source>
        <strain evidence="7 8">DSM 3247</strain>
    </source>
</reference>
<feature type="transmembrane region" description="Helical" evidence="5">
    <location>
        <begin position="447"/>
        <end position="468"/>
    </location>
</feature>
<dbReference type="PROSITE" id="PS50928">
    <property type="entry name" value="ABC_TM1"/>
    <property type="match status" value="1"/>
</dbReference>
<dbReference type="InterPro" id="IPR015943">
    <property type="entry name" value="WD40/YVTN_repeat-like_dom_sf"/>
</dbReference>
<evidence type="ECO:0000259" key="6">
    <source>
        <dbReference type="PROSITE" id="PS50928"/>
    </source>
</evidence>
<evidence type="ECO:0000256" key="4">
    <source>
        <dbReference type="ARBA" id="ARBA00023136"/>
    </source>
</evidence>
<keyword evidence="4 5" id="KW-0472">Membrane</keyword>
<feature type="transmembrane region" description="Helical" evidence="5">
    <location>
        <begin position="593"/>
        <end position="612"/>
    </location>
</feature>
<dbReference type="PANTHER" id="PTHR42727:SF1">
    <property type="entry name" value="PHOSPHATE TRANSPORT SYSTEM PERMEASE"/>
    <property type="match status" value="1"/>
</dbReference>
<accession>A0A1L3GE59</accession>
<feature type="transmembrane region" description="Helical" evidence="5">
    <location>
        <begin position="480"/>
        <end position="500"/>
    </location>
</feature>
<feature type="domain" description="ABC transmembrane type-1" evidence="6">
    <location>
        <begin position="439"/>
        <end position="728"/>
    </location>
</feature>
<evidence type="ECO:0000256" key="5">
    <source>
        <dbReference type="RuleBase" id="RU363032"/>
    </source>
</evidence>
<sequence>MNHKILKRVKRRDRIARLVITVGGMGIICSVVLILFLIARVSLPLFSKARAELVAQFPLPASMPAKHLVEAGLDDYLEHPFVVDQSGMVLFLAPPHGDIGQRISLPPPTAGASVRSVERFAGLFFGVLWSDGTQTLEQVRFTTRFDEQGQRLQGQEVVRLACFAPPADGVVSRARVRLADDGRRSQVALLKDGRLLVRQQLETENLFGETESLNHAFTLSGYPDEAITAVAFDKSGHTFYAGTDQGTLLRWDLSEAGDAVLVDRLPAYASRRAITALALVFGDVSLAVGDAEGGLSTWFPVRGSAGESQKHLQRIHTLSSHPSAVKTIYPSLRNKSLVSLNADGVLHLDHMTSERHLLRIAAGKPLLHSCLSSDGRGLFGIDADGMAYLWRLQSPHPEVSLKTLFGKVWYEGYDRPAHVWQSSAATDDFEPKMSLTPLIFGTVKGTFYAMLFAVPLAIFGAIYTSQFANPRLRGMIKPAVEVMAAIPSVIIGFLAALWFAPLLEKSIPALFMSLAFVPVFLLASILLWQVVCKHPCFKKLDRGVEFLLLAPVLVTAVVCAIKLGPVAEAALFGGNFKLWLFGETGIRYDARNNIIIAFALGFAVIPIIFTIAEDALSNVPGSLKAASLALGASRWQTVWRVVLPSGSPGIFAGTMIGFGRAIGETMIVLMATGNTAIMDWSIFNGMRPLSSNIAVEIPEAPVGGTLYRVLFLSAVLLFVMTFVLNTVAELVRQHLRKKYGRF</sequence>